<feature type="region of interest" description="Disordered" evidence="1">
    <location>
        <begin position="110"/>
        <end position="249"/>
    </location>
</feature>
<feature type="region of interest" description="Disordered" evidence="1">
    <location>
        <begin position="280"/>
        <end position="303"/>
    </location>
</feature>
<dbReference type="AlphaFoldDB" id="A0A2G8LEI7"/>
<keyword evidence="3" id="KW-1185">Reference proteome</keyword>
<dbReference type="Proteomes" id="UP000230750">
    <property type="component" value="Unassembled WGS sequence"/>
</dbReference>
<name>A0A2G8LEI7_STIJA</name>
<feature type="compositionally biased region" description="Acidic residues" evidence="1">
    <location>
        <begin position="35"/>
        <end position="58"/>
    </location>
</feature>
<dbReference type="EMBL" id="MRZV01000106">
    <property type="protein sequence ID" value="PIK58653.1"/>
    <property type="molecule type" value="Genomic_DNA"/>
</dbReference>
<reference evidence="2 3" key="1">
    <citation type="journal article" date="2017" name="PLoS Biol.">
        <title>The sea cucumber genome provides insights into morphological evolution and visceral regeneration.</title>
        <authorList>
            <person name="Zhang X."/>
            <person name="Sun L."/>
            <person name="Yuan J."/>
            <person name="Sun Y."/>
            <person name="Gao Y."/>
            <person name="Zhang L."/>
            <person name="Li S."/>
            <person name="Dai H."/>
            <person name="Hamel J.F."/>
            <person name="Liu C."/>
            <person name="Yu Y."/>
            <person name="Liu S."/>
            <person name="Lin W."/>
            <person name="Guo K."/>
            <person name="Jin S."/>
            <person name="Xu P."/>
            <person name="Storey K.B."/>
            <person name="Huan P."/>
            <person name="Zhang T."/>
            <person name="Zhou Y."/>
            <person name="Zhang J."/>
            <person name="Lin C."/>
            <person name="Li X."/>
            <person name="Xing L."/>
            <person name="Huo D."/>
            <person name="Sun M."/>
            <person name="Wang L."/>
            <person name="Mercier A."/>
            <person name="Li F."/>
            <person name="Yang H."/>
            <person name="Xiang J."/>
        </authorList>
    </citation>
    <scope>NUCLEOTIDE SEQUENCE [LARGE SCALE GENOMIC DNA]</scope>
    <source>
        <strain evidence="2">Shaxun</strain>
        <tissue evidence="2">Muscle</tissue>
    </source>
</reference>
<accession>A0A2G8LEI7</accession>
<feature type="region of interest" description="Disordered" evidence="1">
    <location>
        <begin position="33"/>
        <end position="97"/>
    </location>
</feature>
<feature type="compositionally biased region" description="Polar residues" evidence="1">
    <location>
        <begin position="81"/>
        <end position="92"/>
    </location>
</feature>
<evidence type="ECO:0000256" key="1">
    <source>
        <dbReference type="SAM" id="MobiDB-lite"/>
    </source>
</evidence>
<sequence length="303" mass="33805">MAWKIEAELSDDKPPKMDICSTDVLKRQLTLRESDVEDLDYTDGADSYGEQDEEEEDLVGGSESRHLTAESRRTGEVEDGNGTTLMGTNKTMSPKKDCYVSLQPLDSSVLQEVLQPASDSPTVDLGASSPPSEPGPSRKRKRKDKTRFKRRRKLSSSLVVIDCSESNLEEGEATGGEQQENDGSSRDSYQSDDNTKGERYNQVDTSSREKRLPTSQKKDETVERNVEPPRESRTLEKDVLDFGGHDDAVPDEDCLSIQADSPDFFNDFGDMWEAAEIQNSPEGIEKKDDLEFENVSSSNDKND</sequence>
<protein>
    <submittedName>
        <fullName evidence="2">Uncharacterized protein</fullName>
    </submittedName>
</protein>
<proteinExistence type="predicted"/>
<comment type="caution">
    <text evidence="2">The sequence shown here is derived from an EMBL/GenBank/DDBJ whole genome shotgun (WGS) entry which is preliminary data.</text>
</comment>
<feature type="compositionally biased region" description="Basic and acidic residues" evidence="1">
    <location>
        <begin position="63"/>
        <end position="76"/>
    </location>
</feature>
<feature type="compositionally biased region" description="Basic and acidic residues" evidence="1">
    <location>
        <begin position="193"/>
        <end position="248"/>
    </location>
</feature>
<feature type="compositionally biased region" description="Polar residues" evidence="1">
    <location>
        <begin position="294"/>
        <end position="303"/>
    </location>
</feature>
<evidence type="ECO:0000313" key="3">
    <source>
        <dbReference type="Proteomes" id="UP000230750"/>
    </source>
</evidence>
<gene>
    <name evidence="2" type="ORF">BSL78_04427</name>
</gene>
<feature type="compositionally biased region" description="Basic residues" evidence="1">
    <location>
        <begin position="137"/>
        <end position="154"/>
    </location>
</feature>
<evidence type="ECO:0000313" key="2">
    <source>
        <dbReference type="EMBL" id="PIK58653.1"/>
    </source>
</evidence>
<organism evidence="2 3">
    <name type="scientific">Stichopus japonicus</name>
    <name type="common">Sea cucumber</name>
    <dbReference type="NCBI Taxonomy" id="307972"/>
    <lineage>
        <taxon>Eukaryota</taxon>
        <taxon>Metazoa</taxon>
        <taxon>Echinodermata</taxon>
        <taxon>Eleutherozoa</taxon>
        <taxon>Echinozoa</taxon>
        <taxon>Holothuroidea</taxon>
        <taxon>Aspidochirotacea</taxon>
        <taxon>Aspidochirotida</taxon>
        <taxon>Stichopodidae</taxon>
        <taxon>Apostichopus</taxon>
    </lineage>
</organism>